<keyword evidence="4" id="KW-1133">Transmembrane helix</keyword>
<dbReference type="InterPro" id="IPR050515">
    <property type="entry name" value="Beta-lactam/transpept"/>
</dbReference>
<dbReference type="Gene3D" id="3.30.450.330">
    <property type="match status" value="1"/>
</dbReference>
<evidence type="ECO:0000313" key="7">
    <source>
        <dbReference type="Proteomes" id="UP001058120"/>
    </source>
</evidence>
<dbReference type="InterPro" id="IPR036138">
    <property type="entry name" value="PBP_dimer_sf"/>
</dbReference>
<keyword evidence="7" id="KW-1185">Reference proteome</keyword>
<dbReference type="Pfam" id="PF03717">
    <property type="entry name" value="PBP_dimer"/>
    <property type="match status" value="1"/>
</dbReference>
<evidence type="ECO:0000256" key="2">
    <source>
        <dbReference type="ARBA" id="ARBA00022645"/>
    </source>
</evidence>
<dbReference type="EMBL" id="CP065938">
    <property type="protein sequence ID" value="UWX06687.1"/>
    <property type="molecule type" value="Genomic_DNA"/>
</dbReference>
<organism evidence="6 7">
    <name type="scientific">Taurinivorans muris</name>
    <dbReference type="NCBI Taxonomy" id="2787751"/>
    <lineage>
        <taxon>Bacteria</taxon>
        <taxon>Pseudomonadati</taxon>
        <taxon>Thermodesulfobacteriota</taxon>
        <taxon>Desulfovibrionia</taxon>
        <taxon>Desulfovibrionales</taxon>
        <taxon>Desulfovibrionaceae</taxon>
        <taxon>Taurinivorans</taxon>
    </lineage>
</organism>
<dbReference type="InterPro" id="IPR005311">
    <property type="entry name" value="PBP_dimer"/>
</dbReference>
<dbReference type="SUPFAM" id="SSF54184">
    <property type="entry name" value="Penicillin-binding protein 2x (pbp-2x), c-terminal domain"/>
    <property type="match status" value="1"/>
</dbReference>
<accession>A0ABY5Y5Q0</accession>
<dbReference type="PANTHER" id="PTHR30627:SF1">
    <property type="entry name" value="PEPTIDOGLYCAN D,D-TRANSPEPTIDASE FTSI"/>
    <property type="match status" value="1"/>
</dbReference>
<dbReference type="Proteomes" id="UP001058120">
    <property type="component" value="Chromosome"/>
</dbReference>
<keyword evidence="2" id="KW-0121">Carboxypeptidase</keyword>
<protein>
    <submittedName>
        <fullName evidence="6">PASTA domain-containing protein</fullName>
    </submittedName>
</protein>
<keyword evidence="2" id="KW-0645">Protease</keyword>
<dbReference type="PROSITE" id="PS51178">
    <property type="entry name" value="PASTA"/>
    <property type="match status" value="1"/>
</dbReference>
<keyword evidence="2" id="KW-0378">Hydrolase</keyword>
<reference evidence="6" key="1">
    <citation type="submission" date="2020-12" db="EMBL/GenBank/DDBJ databases">
        <title>Taurinivorans muris gen. nov., sp. nov., fundamental and realized metabolic niche of a ubiquitous sulfidogenic bacterium in the murine intestine.</title>
        <authorList>
            <person name="Ye H."/>
            <person name="Hanson B.T."/>
            <person name="Loy A."/>
        </authorList>
    </citation>
    <scope>NUCLEOTIDE SEQUENCE</scope>
    <source>
        <strain evidence="6">LT0009</strain>
    </source>
</reference>
<dbReference type="Pfam" id="PF03793">
    <property type="entry name" value="PASTA"/>
    <property type="match status" value="1"/>
</dbReference>
<dbReference type="SUPFAM" id="SSF56601">
    <property type="entry name" value="beta-lactamase/transpeptidase-like"/>
    <property type="match status" value="1"/>
</dbReference>
<dbReference type="Gene3D" id="3.90.1310.10">
    <property type="entry name" value="Penicillin-binding protein 2a (Domain 2)"/>
    <property type="match status" value="1"/>
</dbReference>
<dbReference type="InterPro" id="IPR005543">
    <property type="entry name" value="PASTA_dom"/>
</dbReference>
<name>A0ABY5Y5Q0_9BACT</name>
<dbReference type="InterPro" id="IPR012338">
    <property type="entry name" value="Beta-lactam/transpept-like"/>
</dbReference>
<evidence type="ECO:0000313" key="6">
    <source>
        <dbReference type="EMBL" id="UWX06687.1"/>
    </source>
</evidence>
<dbReference type="Pfam" id="PF00905">
    <property type="entry name" value="Transpeptidase"/>
    <property type="match status" value="1"/>
</dbReference>
<evidence type="ECO:0000256" key="1">
    <source>
        <dbReference type="ARBA" id="ARBA00004370"/>
    </source>
</evidence>
<dbReference type="Gene3D" id="3.40.710.10">
    <property type="entry name" value="DD-peptidase/beta-lactamase superfamily"/>
    <property type="match status" value="1"/>
</dbReference>
<sequence length="680" mass="75651">MKNRWVADHLLQFDISKVRFQVVAVIFIILWAILWGRAFYLQIVIGPELRAMSSKQHLMTQLVEAKRGNIYDRNGQILARSVEVKSIYAHPKQISDPDFTAKTLAPILDLDEKKLAERLKQDRSFIWLKRKIDDATASTVQQTNLPGIGLSTEYERVYPYKHLAGQLLGFVGVDNKGLEGVERAFNDVLVGNSQKQVVPRDIAGRALYDINDKESRGEDLHLTIDVQLQFIAEEVISKAVETNNAKWGGVLIADAKTSNILAWAQYPFFNPNNFRNYSAEIYRNRLAADALEPGSTFKPLIVAGALENKIIDLDTKFDTENGVWTLEHIKIGKDKKPFTIGDDGRAYKELTTEEILAYSSNIGMAKITQTMGAKITRQFLLDMGFGNSTDIGLAESKGIIRPLRDWSEADLLSTGFGQSISATALQMVQAFNILANDGERVHLHIIKDESSENVAEQRVFSRKVAREVLKMMETVVDGNGTGKNARIAGVRVAGKTGTAQKAGSADTSGYGDMRMASFIGIVPADNPKYIIYVLLDDLDKNSYGGRLAAPVFQEIAQRSMAYSGDLPDVIFASESNKFTGETLSLKPQKRQTIKNGIVPDVTRQTLKKALEIFNEFGQLPEIIGNGMYVVKQEPPAGTKVIVRDENNKEKIISHTYKLYLSLPKEPENDGQIQSNKGTEK</sequence>
<evidence type="ECO:0000256" key="4">
    <source>
        <dbReference type="SAM" id="Phobius"/>
    </source>
</evidence>
<dbReference type="SUPFAM" id="SSF56519">
    <property type="entry name" value="Penicillin binding protein dimerisation domain"/>
    <property type="match status" value="1"/>
</dbReference>
<evidence type="ECO:0000256" key="3">
    <source>
        <dbReference type="ARBA" id="ARBA00023136"/>
    </source>
</evidence>
<dbReference type="InterPro" id="IPR001460">
    <property type="entry name" value="PCN-bd_Tpept"/>
</dbReference>
<feature type="transmembrane region" description="Helical" evidence="4">
    <location>
        <begin position="20"/>
        <end position="40"/>
    </location>
</feature>
<gene>
    <name evidence="6" type="ORF">JBF11_00110</name>
</gene>
<keyword evidence="4" id="KW-0812">Transmembrane</keyword>
<comment type="subcellular location">
    <subcellularLocation>
        <location evidence="1">Membrane</location>
    </subcellularLocation>
</comment>
<feature type="domain" description="PASTA" evidence="5">
    <location>
        <begin position="592"/>
        <end position="655"/>
    </location>
</feature>
<keyword evidence="3 4" id="KW-0472">Membrane</keyword>
<proteinExistence type="predicted"/>
<evidence type="ECO:0000259" key="5">
    <source>
        <dbReference type="PROSITE" id="PS51178"/>
    </source>
</evidence>
<dbReference type="PANTHER" id="PTHR30627">
    <property type="entry name" value="PEPTIDOGLYCAN D,D-TRANSPEPTIDASE"/>
    <property type="match status" value="1"/>
</dbReference>